<keyword evidence="4 5" id="KW-0472">Membrane</keyword>
<evidence type="ECO:0000313" key="7">
    <source>
        <dbReference type="Proteomes" id="UP001218218"/>
    </source>
</evidence>
<organism evidence="6 7">
    <name type="scientific">Mycena albidolilacea</name>
    <dbReference type="NCBI Taxonomy" id="1033008"/>
    <lineage>
        <taxon>Eukaryota</taxon>
        <taxon>Fungi</taxon>
        <taxon>Dikarya</taxon>
        <taxon>Basidiomycota</taxon>
        <taxon>Agaricomycotina</taxon>
        <taxon>Agaricomycetes</taxon>
        <taxon>Agaricomycetidae</taxon>
        <taxon>Agaricales</taxon>
        <taxon>Marasmiineae</taxon>
        <taxon>Mycenaceae</taxon>
        <taxon>Mycena</taxon>
    </lineage>
</organism>
<accession>A0AAD6Z0Q6</accession>
<dbReference type="PANTHER" id="PTHR42723">
    <property type="entry name" value="CHLOROPHYLL SYNTHASE"/>
    <property type="match status" value="1"/>
</dbReference>
<gene>
    <name evidence="6" type="ORF">DFH08DRAFT_977610</name>
</gene>
<evidence type="ECO:0000256" key="3">
    <source>
        <dbReference type="ARBA" id="ARBA00022989"/>
    </source>
</evidence>
<feature type="transmembrane region" description="Helical" evidence="5">
    <location>
        <begin position="127"/>
        <end position="154"/>
    </location>
</feature>
<dbReference type="CDD" id="cd13965">
    <property type="entry name" value="PT_UbiA_3"/>
    <property type="match status" value="1"/>
</dbReference>
<dbReference type="Gene3D" id="1.20.120.1780">
    <property type="entry name" value="UbiA prenyltransferase"/>
    <property type="match status" value="1"/>
</dbReference>
<keyword evidence="2 5" id="KW-0812">Transmembrane</keyword>
<feature type="transmembrane region" description="Helical" evidence="5">
    <location>
        <begin position="72"/>
        <end position="90"/>
    </location>
</feature>
<reference evidence="6" key="1">
    <citation type="submission" date="2023-03" db="EMBL/GenBank/DDBJ databases">
        <title>Massive genome expansion in bonnet fungi (Mycena s.s.) driven by repeated elements and novel gene families across ecological guilds.</title>
        <authorList>
            <consortium name="Lawrence Berkeley National Laboratory"/>
            <person name="Harder C.B."/>
            <person name="Miyauchi S."/>
            <person name="Viragh M."/>
            <person name="Kuo A."/>
            <person name="Thoen E."/>
            <person name="Andreopoulos B."/>
            <person name="Lu D."/>
            <person name="Skrede I."/>
            <person name="Drula E."/>
            <person name="Henrissat B."/>
            <person name="Morin E."/>
            <person name="Kohler A."/>
            <person name="Barry K."/>
            <person name="LaButti K."/>
            <person name="Morin E."/>
            <person name="Salamov A."/>
            <person name="Lipzen A."/>
            <person name="Mereny Z."/>
            <person name="Hegedus B."/>
            <person name="Baldrian P."/>
            <person name="Stursova M."/>
            <person name="Weitz H."/>
            <person name="Taylor A."/>
            <person name="Grigoriev I.V."/>
            <person name="Nagy L.G."/>
            <person name="Martin F."/>
            <person name="Kauserud H."/>
        </authorList>
    </citation>
    <scope>NUCLEOTIDE SEQUENCE</scope>
    <source>
        <strain evidence="6">CBHHK002</strain>
    </source>
</reference>
<evidence type="ECO:0000256" key="2">
    <source>
        <dbReference type="ARBA" id="ARBA00022692"/>
    </source>
</evidence>
<dbReference type="GO" id="GO:0016765">
    <property type="term" value="F:transferase activity, transferring alkyl or aryl (other than methyl) groups"/>
    <property type="evidence" value="ECO:0007669"/>
    <property type="project" value="InterPro"/>
</dbReference>
<feature type="transmembrane region" description="Helical" evidence="5">
    <location>
        <begin position="264"/>
        <end position="280"/>
    </location>
</feature>
<protein>
    <submittedName>
        <fullName evidence="6">UbiA prenyltransferase family-domain-containing protein</fullName>
    </submittedName>
</protein>
<dbReference type="PANTHER" id="PTHR42723:SF1">
    <property type="entry name" value="CHLOROPHYLL SYNTHASE, CHLOROPLASTIC"/>
    <property type="match status" value="1"/>
</dbReference>
<proteinExistence type="predicted"/>
<comment type="caution">
    <text evidence="6">The sequence shown here is derived from an EMBL/GenBank/DDBJ whole genome shotgun (WGS) entry which is preliminary data.</text>
</comment>
<evidence type="ECO:0000256" key="4">
    <source>
        <dbReference type="ARBA" id="ARBA00023136"/>
    </source>
</evidence>
<dbReference type="Pfam" id="PF01040">
    <property type="entry name" value="UbiA"/>
    <property type="match status" value="1"/>
</dbReference>
<name>A0AAD6Z0Q6_9AGAR</name>
<dbReference type="Proteomes" id="UP001218218">
    <property type="component" value="Unassembled WGS sequence"/>
</dbReference>
<keyword evidence="7" id="KW-1185">Reference proteome</keyword>
<dbReference type="InterPro" id="IPR000537">
    <property type="entry name" value="UbiA_prenyltransferase"/>
</dbReference>
<comment type="subcellular location">
    <subcellularLocation>
        <location evidence="1">Membrane</location>
        <topology evidence="1">Multi-pass membrane protein</topology>
    </subcellularLocation>
</comment>
<dbReference type="EMBL" id="JARIHO010000112">
    <property type="protein sequence ID" value="KAJ7302767.1"/>
    <property type="molecule type" value="Genomic_DNA"/>
</dbReference>
<dbReference type="Gene3D" id="1.10.357.140">
    <property type="entry name" value="UbiA prenyltransferase"/>
    <property type="match status" value="1"/>
</dbReference>
<keyword evidence="3 5" id="KW-1133">Transmembrane helix</keyword>
<evidence type="ECO:0000313" key="6">
    <source>
        <dbReference type="EMBL" id="KAJ7302767.1"/>
    </source>
</evidence>
<evidence type="ECO:0000256" key="1">
    <source>
        <dbReference type="ARBA" id="ARBA00004141"/>
    </source>
</evidence>
<evidence type="ECO:0000256" key="5">
    <source>
        <dbReference type="SAM" id="Phobius"/>
    </source>
</evidence>
<dbReference type="InterPro" id="IPR050475">
    <property type="entry name" value="Prenyltransferase_related"/>
</dbReference>
<dbReference type="GO" id="GO:0016020">
    <property type="term" value="C:membrane"/>
    <property type="evidence" value="ECO:0007669"/>
    <property type="project" value="UniProtKB-SubCell"/>
</dbReference>
<dbReference type="AlphaFoldDB" id="A0AAD6Z0Q6"/>
<sequence length="304" mass="34101">MVPVLKQPKPAHTFESEDGGQILPLSFFEAAILHEFKVFRAFTWRDWSASLIPGMMYAITAIRCLPSPLSTAFIALGIGRALIYLVLYLYSYNLSNQIAGVAEDSINKPDRPLPSGRVSLRGAYVRLYASIVAFLVIGAAWGVMRWTILWLLLSIAENFTGLGKHWFTRNTVFISAGTVCLLQPMWELFAPSRPREWNWVLILSSLCGTLANVQDFRDVEGDRATGRHTLPLAFGDRNSRRIMAVLFCMTPLFCWVVEFTSGYHAYGFGLVMIYLAYRILRGGSKVYDDETYTVSNSSVPQSGL</sequence>
<dbReference type="InterPro" id="IPR044878">
    <property type="entry name" value="UbiA_sf"/>
</dbReference>